<evidence type="ECO:0000256" key="10">
    <source>
        <dbReference type="ARBA" id="ARBA00023098"/>
    </source>
</evidence>
<evidence type="ECO:0000256" key="5">
    <source>
        <dbReference type="ARBA" id="ARBA00022516"/>
    </source>
</evidence>
<dbReference type="SUPFAM" id="SSF54211">
    <property type="entry name" value="Ribosomal protein S5 domain 2-like"/>
    <property type="match status" value="2"/>
</dbReference>
<feature type="binding site" evidence="12">
    <location>
        <position position="80"/>
    </location>
    <ligand>
        <name>Zn(2+)</name>
        <dbReference type="ChEBI" id="CHEBI:29105"/>
    </ligand>
</feature>
<dbReference type="Proteomes" id="UP000188912">
    <property type="component" value="Chromosome"/>
</dbReference>
<dbReference type="GO" id="GO:0009245">
    <property type="term" value="P:lipid A biosynthetic process"/>
    <property type="evidence" value="ECO:0007669"/>
    <property type="project" value="UniProtKB-UniRule"/>
</dbReference>
<dbReference type="EC" id="3.5.1.108" evidence="4 12"/>
<sequence>MQRFQSTLKKELSFHGAGVHGARPVTLVIHPAPVDHGIVFTRIDTAGERHSFPRDTAHAGPAELCTTLGAGDVRIETIEHLMAAVAACGLDNLAIEIDGPEVPILDGSSAPYMQAFATAGIEEQDAPRRYIRIVKPIRVEAGAAYAEFLPADTTRFDISIAFDSPAIGEQHIAFELTRDYFAREIAPARTFGFMKDVERLRAVGLAQGATLENSVVIGLDGKVMNEDGLMAADGFVRHKALDAVGDTALLGRPFIGLFRSCRGGHALNAAAVKALLAQPDHYEITEKFI</sequence>
<dbReference type="GO" id="GO:0103117">
    <property type="term" value="F:UDP-3-O-acyl-N-acetylglucosamine deacetylase activity"/>
    <property type="evidence" value="ECO:0007669"/>
    <property type="project" value="UniProtKB-UniRule"/>
</dbReference>
<protein>
    <recommendedName>
        <fullName evidence="4 12">UDP-3-O-acyl-N-acetylglucosamine deacetylase</fullName>
        <shortName evidence="12">UDP-3-O-acyl-GlcNAc deacetylase</shortName>
        <ecNumber evidence="4 12">3.5.1.108</ecNumber>
    </recommendedName>
    <alternativeName>
        <fullName evidence="12">UDP-3-O-[R-3-hydroxymyristoyl]-N-acetylglucosamine deacetylase</fullName>
    </alternativeName>
</protein>
<dbReference type="InterPro" id="IPR020568">
    <property type="entry name" value="Ribosomal_Su5_D2-typ_SF"/>
</dbReference>
<dbReference type="Gene3D" id="3.30.230.20">
    <property type="entry name" value="lpxc deacetylase, domain 1"/>
    <property type="match status" value="1"/>
</dbReference>
<evidence type="ECO:0000256" key="11">
    <source>
        <dbReference type="ARBA" id="ARBA00024535"/>
    </source>
</evidence>
<evidence type="ECO:0000256" key="2">
    <source>
        <dbReference type="ARBA" id="ARBA00002923"/>
    </source>
</evidence>
<reference evidence="13 14" key="2">
    <citation type="journal article" date="2016" name="Sci. Rep.">
        <title>The genome of Rhizobiales bacteria in predatory ants reveals urease gene functions but no genes for nitrogen fixation.</title>
        <authorList>
            <person name="Neuvonen M.M."/>
            <person name="Tamarit D."/>
            <person name="Naslund K."/>
            <person name="Liebig J."/>
            <person name="Feldhaar H."/>
            <person name="Moran N.A."/>
            <person name="Guy L."/>
            <person name="Andersson S.G."/>
        </authorList>
    </citation>
    <scope>NUCLEOTIDE SEQUENCE [LARGE SCALE GENOMIC DNA]</scope>
    <source>
        <strain evidence="13 14">Hsal</strain>
    </source>
</reference>
<dbReference type="InterPro" id="IPR004463">
    <property type="entry name" value="UDP-acyl_GlcNac_deAcase"/>
</dbReference>
<accession>A0A1U9JVX1</accession>
<dbReference type="HAMAP" id="MF_00388">
    <property type="entry name" value="LpxC"/>
    <property type="match status" value="1"/>
</dbReference>
<comment type="function">
    <text evidence="2 12">Catalyzes the hydrolysis of UDP-3-O-myristoyl-N-acetylglucosamine to form UDP-3-O-myristoylglucosamine and acetate, the committed step in lipid A biosynthesis.</text>
</comment>
<organism evidence="13 14">
    <name type="scientific">Candidatus Tokpelaia hoelldobleri</name>
    <dbReference type="NCBI Taxonomy" id="1902579"/>
    <lineage>
        <taxon>Bacteria</taxon>
        <taxon>Pseudomonadati</taxon>
        <taxon>Pseudomonadota</taxon>
        <taxon>Alphaproteobacteria</taxon>
        <taxon>Hyphomicrobiales</taxon>
        <taxon>Candidatus Tokpelaia</taxon>
    </lineage>
</organism>
<dbReference type="InterPro" id="IPR011334">
    <property type="entry name" value="UDP-acyl_GlcNac_deAcase_C"/>
</dbReference>
<dbReference type="AlphaFoldDB" id="A0A1U9JVX1"/>
<keyword evidence="10 12" id="KW-0443">Lipid metabolism</keyword>
<dbReference type="InterPro" id="IPR015870">
    <property type="entry name" value="UDP-acyl_N-AcGlcN_deAcase_N"/>
</dbReference>
<comment type="pathway">
    <text evidence="3 12">Glycolipid biosynthesis; lipid IV(A) biosynthesis; lipid IV(A) from (3R)-3-hydroxytetradecanoyl-[acyl-carrier-protein] and UDP-N-acetyl-alpha-D-glucosamine: step 2/6.</text>
</comment>
<dbReference type="PANTHER" id="PTHR33694:SF1">
    <property type="entry name" value="UDP-3-O-ACYL-N-ACETYLGLUCOSAMINE DEACETYLASE 1, MITOCHONDRIAL-RELATED"/>
    <property type="match status" value="1"/>
</dbReference>
<dbReference type="STRING" id="1902579.BHV28_13150"/>
<evidence type="ECO:0000256" key="7">
    <source>
        <dbReference type="ARBA" id="ARBA00022723"/>
    </source>
</evidence>
<comment type="catalytic activity">
    <reaction evidence="11 12">
        <text>a UDP-3-O-[(3R)-3-hydroxyacyl]-N-acetyl-alpha-D-glucosamine + H2O = a UDP-3-O-[(3R)-3-hydroxyacyl]-alpha-D-glucosamine + acetate</text>
        <dbReference type="Rhea" id="RHEA:67816"/>
        <dbReference type="ChEBI" id="CHEBI:15377"/>
        <dbReference type="ChEBI" id="CHEBI:30089"/>
        <dbReference type="ChEBI" id="CHEBI:137740"/>
        <dbReference type="ChEBI" id="CHEBI:173225"/>
        <dbReference type="EC" id="3.5.1.108"/>
    </reaction>
</comment>
<evidence type="ECO:0000256" key="9">
    <source>
        <dbReference type="ARBA" id="ARBA00022833"/>
    </source>
</evidence>
<evidence type="ECO:0000256" key="3">
    <source>
        <dbReference type="ARBA" id="ARBA00005002"/>
    </source>
</evidence>
<feature type="binding site" evidence="12">
    <location>
        <position position="238"/>
    </location>
    <ligand>
        <name>Zn(2+)</name>
        <dbReference type="ChEBI" id="CHEBI:29105"/>
    </ligand>
</feature>
<comment type="similarity">
    <text evidence="12">Belongs to the LpxC family.</text>
</comment>
<gene>
    <name evidence="12 13" type="primary">lpxC</name>
    <name evidence="13" type="ORF">BHV28_13150</name>
</gene>
<evidence type="ECO:0000256" key="8">
    <source>
        <dbReference type="ARBA" id="ARBA00022801"/>
    </source>
</evidence>
<evidence type="ECO:0000256" key="6">
    <source>
        <dbReference type="ARBA" id="ARBA00022556"/>
    </source>
</evidence>
<dbReference type="UniPathway" id="UPA00359">
    <property type="reaction ID" value="UER00478"/>
</dbReference>
<evidence type="ECO:0000256" key="1">
    <source>
        <dbReference type="ARBA" id="ARBA00001947"/>
    </source>
</evidence>
<dbReference type="NCBIfam" id="TIGR00325">
    <property type="entry name" value="lpxC"/>
    <property type="match status" value="1"/>
</dbReference>
<keyword evidence="14" id="KW-1185">Reference proteome</keyword>
<comment type="cofactor">
    <cofactor evidence="1 12">
        <name>Zn(2+)</name>
        <dbReference type="ChEBI" id="CHEBI:29105"/>
    </cofactor>
</comment>
<dbReference type="PANTHER" id="PTHR33694">
    <property type="entry name" value="UDP-3-O-ACYL-N-ACETYLGLUCOSAMINE DEACETYLASE 1, MITOCHONDRIAL-RELATED"/>
    <property type="match status" value="1"/>
</dbReference>
<evidence type="ECO:0000313" key="14">
    <source>
        <dbReference type="Proteomes" id="UP000188912"/>
    </source>
</evidence>
<keyword evidence="7 12" id="KW-0479">Metal-binding</keyword>
<proteinExistence type="inferred from homology"/>
<name>A0A1U9JVX1_9HYPH</name>
<keyword evidence="6 12" id="KW-0441">Lipid A biosynthesis</keyword>
<evidence type="ECO:0000313" key="13">
    <source>
        <dbReference type="EMBL" id="AQS41998.1"/>
    </source>
</evidence>
<dbReference type="KEGG" id="thd:BHV28_13150"/>
<dbReference type="GO" id="GO:0016020">
    <property type="term" value="C:membrane"/>
    <property type="evidence" value="ECO:0007669"/>
    <property type="project" value="GOC"/>
</dbReference>
<evidence type="ECO:0000256" key="12">
    <source>
        <dbReference type="HAMAP-Rule" id="MF_00388"/>
    </source>
</evidence>
<reference evidence="13 14" key="1">
    <citation type="journal article" date="2010" name="Science">
        <title>Genomic comparison of the ants Camponotus floridanus and Harpegnathos saltator.</title>
        <authorList>
            <person name="Bonasio R."/>
            <person name="Zhang G."/>
            <person name="Ye C."/>
            <person name="Mutti N.S."/>
            <person name="Fang X."/>
            <person name="Qin N."/>
            <person name="Donahue G."/>
            <person name="Yang P."/>
            <person name="Li Q."/>
            <person name="Li C."/>
            <person name="Zhang P."/>
            <person name="Huang Z."/>
            <person name="Berger S.L."/>
            <person name="Reinberg D."/>
            <person name="Wang J."/>
            <person name="Liebig J."/>
        </authorList>
    </citation>
    <scope>NUCLEOTIDE SEQUENCE [LARGE SCALE GENOMIC DNA]</scope>
    <source>
        <strain evidence="13 14">Hsal</strain>
    </source>
</reference>
<dbReference type="GO" id="GO:0046872">
    <property type="term" value="F:metal ion binding"/>
    <property type="evidence" value="ECO:0007669"/>
    <property type="project" value="UniProtKB-KW"/>
</dbReference>
<evidence type="ECO:0000256" key="4">
    <source>
        <dbReference type="ARBA" id="ARBA00012745"/>
    </source>
</evidence>
<dbReference type="Gene3D" id="3.30.1700.10">
    <property type="entry name" value="lpxc deacetylase, domain 2"/>
    <property type="match status" value="1"/>
</dbReference>
<feature type="binding site" evidence="12">
    <location>
        <position position="242"/>
    </location>
    <ligand>
        <name>Zn(2+)</name>
        <dbReference type="ChEBI" id="CHEBI:29105"/>
    </ligand>
</feature>
<keyword evidence="5 12" id="KW-0444">Lipid biosynthesis</keyword>
<keyword evidence="8 12" id="KW-0378">Hydrolase</keyword>
<keyword evidence="9 12" id="KW-0862">Zinc</keyword>
<feature type="active site" description="Proton donor" evidence="12">
    <location>
        <position position="265"/>
    </location>
</feature>
<dbReference type="EMBL" id="CP017315">
    <property type="protein sequence ID" value="AQS41998.1"/>
    <property type="molecule type" value="Genomic_DNA"/>
</dbReference>
<dbReference type="Pfam" id="PF03331">
    <property type="entry name" value="LpxC"/>
    <property type="match status" value="1"/>
</dbReference>